<protein>
    <submittedName>
        <fullName evidence="2">4-hydroxybutyrate CoA-transferase</fullName>
    </submittedName>
</protein>
<dbReference type="EMBL" id="JABFDB010000023">
    <property type="protein sequence ID" value="NYZ23026.1"/>
    <property type="molecule type" value="Genomic_DNA"/>
</dbReference>
<dbReference type="PANTHER" id="PTHR21432:SF20">
    <property type="entry name" value="ACETYL-COA HYDROLASE"/>
    <property type="match status" value="1"/>
</dbReference>
<dbReference type="SUPFAM" id="SSF100950">
    <property type="entry name" value="NagB/RpiA/CoA transferase-like"/>
    <property type="match status" value="2"/>
</dbReference>
<dbReference type="InterPro" id="IPR038460">
    <property type="entry name" value="AcetylCoA_hyd_C_sf"/>
</dbReference>
<proteinExistence type="predicted"/>
<gene>
    <name evidence="2" type="ORF">HND93_25240</name>
</gene>
<dbReference type="Pfam" id="PF13336">
    <property type="entry name" value="AcetylCoA_hyd_C"/>
    <property type="match status" value="1"/>
</dbReference>
<dbReference type="InterPro" id="IPR046433">
    <property type="entry name" value="ActCoA_hydro"/>
</dbReference>
<dbReference type="InterPro" id="IPR037171">
    <property type="entry name" value="NagB/RpiA_transferase-like"/>
</dbReference>
<sequence length="413" mass="42390">MDPVDLARFIRAGDRVLCGQGCAEAVALTGRLAEVRRQVGPFELFVGPVFSDSFADAPAGGLRFASYGAMGRAARLARVGVLEVWPIHYGTLAAGFADGTIRADVVLLQLAAGPAGYGAALANDYTVAAARHARCVVAEVNRRAPWCHGAELDPAIRIDALIETDRDPVGLAPAAVGEAERAIARHVAALVPDGATLQIGIGAIPDAVLSELGGHRDLGIHSGLIGDRVVDLIEGGAVTNAVKAVDPGLTVSNTAFGTERLFRFIDRNPAVHLRPASHTHAPAVLAAQPRMTAINSAIEVDLSGQINAERADGAPVGGVGGLVDFTRGARASQGGRAIVALRSTDRSGAISRIVPRVAAVTVARSDVDTVVTEHGVAELAHLGPAARARALIAVAAPQHRDALARSLGEGAAA</sequence>
<feature type="domain" description="Acetyl-CoA hydrolase/transferase C-terminal" evidence="1">
    <location>
        <begin position="257"/>
        <end position="405"/>
    </location>
</feature>
<reference evidence="2 3" key="1">
    <citation type="submission" date="2020-05" db="EMBL/GenBank/DDBJ databases">
        <title>Azospirillum oleiclasticum sp. nov, a nitrogen-fixing and heavy crude oil-emulsifying bacterium isolated from the crude oil of Yumen Oilfield.</title>
        <authorList>
            <person name="Wu D."/>
            <person name="Cai M."/>
            <person name="Zhang X."/>
        </authorList>
    </citation>
    <scope>NUCLEOTIDE SEQUENCE [LARGE SCALE GENOMIC DNA]</scope>
    <source>
        <strain evidence="2 3">ROY-1-1-2</strain>
    </source>
</reference>
<evidence type="ECO:0000313" key="2">
    <source>
        <dbReference type="EMBL" id="NYZ23026.1"/>
    </source>
</evidence>
<comment type="caution">
    <text evidence="2">The sequence shown here is derived from an EMBL/GenBank/DDBJ whole genome shotgun (WGS) entry which is preliminary data.</text>
</comment>
<keyword evidence="3" id="KW-1185">Reference proteome</keyword>
<dbReference type="InterPro" id="IPR026888">
    <property type="entry name" value="AcetylCoA_hyd_C"/>
</dbReference>
<name>A0ABX2TFM5_9PROT</name>
<organism evidence="2 3">
    <name type="scientific">Azospirillum oleiclasticum</name>
    <dbReference type="NCBI Taxonomy" id="2735135"/>
    <lineage>
        <taxon>Bacteria</taxon>
        <taxon>Pseudomonadati</taxon>
        <taxon>Pseudomonadota</taxon>
        <taxon>Alphaproteobacteria</taxon>
        <taxon>Rhodospirillales</taxon>
        <taxon>Azospirillaceae</taxon>
        <taxon>Azospirillum</taxon>
    </lineage>
</organism>
<accession>A0ABX2TFM5</accession>
<dbReference type="Gene3D" id="3.40.1080.10">
    <property type="entry name" value="Glutaconate Coenzyme A-transferase"/>
    <property type="match status" value="1"/>
</dbReference>
<evidence type="ECO:0000259" key="1">
    <source>
        <dbReference type="Pfam" id="PF13336"/>
    </source>
</evidence>
<dbReference type="Gene3D" id="3.30.750.70">
    <property type="entry name" value="4-hydroxybutyrate coenzyme like domains"/>
    <property type="match status" value="1"/>
</dbReference>
<dbReference type="Proteomes" id="UP000584642">
    <property type="component" value="Unassembled WGS sequence"/>
</dbReference>
<dbReference type="PANTHER" id="PTHR21432">
    <property type="entry name" value="ACETYL-COA HYDROLASE-RELATED"/>
    <property type="match status" value="1"/>
</dbReference>
<dbReference type="Gene3D" id="3.40.1080.20">
    <property type="entry name" value="Acetyl-CoA hydrolase/transferase C-terminal domain"/>
    <property type="match status" value="1"/>
</dbReference>
<evidence type="ECO:0000313" key="3">
    <source>
        <dbReference type="Proteomes" id="UP000584642"/>
    </source>
</evidence>